<dbReference type="Pfam" id="PF01590">
    <property type="entry name" value="GAF"/>
    <property type="match status" value="1"/>
</dbReference>
<keyword evidence="4" id="KW-0238">DNA-binding</keyword>
<keyword evidence="2" id="KW-0067">ATP-binding</keyword>
<evidence type="ECO:0000256" key="3">
    <source>
        <dbReference type="ARBA" id="ARBA00023015"/>
    </source>
</evidence>
<dbReference type="Gene3D" id="1.10.10.60">
    <property type="entry name" value="Homeodomain-like"/>
    <property type="match status" value="1"/>
</dbReference>
<keyword evidence="3" id="KW-0805">Transcription regulation</keyword>
<evidence type="ECO:0000259" key="6">
    <source>
        <dbReference type="PROSITE" id="PS50045"/>
    </source>
</evidence>
<dbReference type="PANTHER" id="PTHR32071">
    <property type="entry name" value="TRANSCRIPTIONAL REGULATORY PROTEIN"/>
    <property type="match status" value="1"/>
</dbReference>
<dbReference type="InterPro" id="IPR058031">
    <property type="entry name" value="AAA_lid_NorR"/>
</dbReference>
<dbReference type="InterPro" id="IPR027417">
    <property type="entry name" value="P-loop_NTPase"/>
</dbReference>
<dbReference type="SUPFAM" id="SSF52540">
    <property type="entry name" value="P-loop containing nucleoside triphosphate hydrolases"/>
    <property type="match status" value="1"/>
</dbReference>
<dbReference type="SUPFAM" id="SSF46689">
    <property type="entry name" value="Homeodomain-like"/>
    <property type="match status" value="1"/>
</dbReference>
<dbReference type="Gene3D" id="3.30.450.40">
    <property type="match status" value="1"/>
</dbReference>
<dbReference type="InterPro" id="IPR003018">
    <property type="entry name" value="GAF"/>
</dbReference>
<dbReference type="InterPro" id="IPR009057">
    <property type="entry name" value="Homeodomain-like_sf"/>
</dbReference>
<dbReference type="Pfam" id="PF25601">
    <property type="entry name" value="AAA_lid_14"/>
    <property type="match status" value="1"/>
</dbReference>
<sequence length="496" mass="56764">MNTHAPDLEIFSKLIQINTKECPLSEYFNRFLKTIGIYSGLLRCTLCFLDTIHEEMIALAGYGLQYHEIEKAHYKLGEGIIGIVANSGKPMIIPNVQNEPRFLNRTQARDLEHRVISFICVPIILNGQVKATLSADRENGNIEQLKHDIELLQLAAYLIMPRLSTCQNIFGQGKTIPNDFPFISYSNKMKKIINEINQVAPFNTTVLIQGESGTGKELIATYIQRKSLRNSKPFIKINCAALPESLIESELFGYEKGAFTGANERHKGKFELAHTGTLFLDELGDMSLSTQAKLLRILQEKEFERIGGSETLKVDVRIIAATNKNLAEMVQKGTFREDLFYRLNVFPLYTFPLRERKEDIIPLANYFIEKFCKENKKRIIKISTPVIEKFLSYPWYGNVRELANIVERAIILSNEKGIIEIESLPDFITQQTKKQTEQQIKTLEEHLEEVEKELIVNALNTSKGNMVKACKILGITERMLGLRMKKYALDYKKFRI</sequence>
<reference evidence="7" key="1">
    <citation type="submission" date="2020-12" db="EMBL/GenBank/DDBJ databases">
        <title>Taurinivorans muris gen. nov., sp. nov., fundamental and realized metabolic niche of a ubiquitous sulfidogenic bacterium in the murine intestine.</title>
        <authorList>
            <person name="Ye H."/>
            <person name="Hanson B.T."/>
            <person name="Loy A."/>
        </authorList>
    </citation>
    <scope>NUCLEOTIDE SEQUENCE</scope>
    <source>
        <strain evidence="7">LT0009</strain>
    </source>
</reference>
<dbReference type="Proteomes" id="UP001058120">
    <property type="component" value="Chromosome"/>
</dbReference>
<dbReference type="PROSITE" id="PS50045">
    <property type="entry name" value="SIGMA54_INTERACT_4"/>
    <property type="match status" value="1"/>
</dbReference>
<dbReference type="SMART" id="SM00382">
    <property type="entry name" value="AAA"/>
    <property type="match status" value="1"/>
</dbReference>
<dbReference type="InterPro" id="IPR025943">
    <property type="entry name" value="Sigma_54_int_dom_ATP-bd_2"/>
</dbReference>
<gene>
    <name evidence="7" type="ORF">JBF11_01530</name>
</gene>
<dbReference type="Gene3D" id="3.40.50.300">
    <property type="entry name" value="P-loop containing nucleotide triphosphate hydrolases"/>
    <property type="match status" value="1"/>
</dbReference>
<keyword evidence="8" id="KW-1185">Reference proteome</keyword>
<dbReference type="InterPro" id="IPR002078">
    <property type="entry name" value="Sigma_54_int"/>
</dbReference>
<organism evidence="7 8">
    <name type="scientific">Taurinivorans muris</name>
    <dbReference type="NCBI Taxonomy" id="2787751"/>
    <lineage>
        <taxon>Bacteria</taxon>
        <taxon>Pseudomonadati</taxon>
        <taxon>Thermodesulfobacteriota</taxon>
        <taxon>Desulfovibrionia</taxon>
        <taxon>Desulfovibrionales</taxon>
        <taxon>Desulfovibrionaceae</taxon>
        <taxon>Taurinivorans</taxon>
    </lineage>
</organism>
<dbReference type="CDD" id="cd00009">
    <property type="entry name" value="AAA"/>
    <property type="match status" value="1"/>
</dbReference>
<dbReference type="RefSeq" id="WP_334315628.1">
    <property type="nucleotide sequence ID" value="NZ_CP065938.1"/>
</dbReference>
<evidence type="ECO:0000313" key="8">
    <source>
        <dbReference type="Proteomes" id="UP001058120"/>
    </source>
</evidence>
<dbReference type="PRINTS" id="PR01590">
    <property type="entry name" value="HTHFIS"/>
</dbReference>
<keyword evidence="1" id="KW-0547">Nucleotide-binding</keyword>
<feature type="domain" description="Sigma-54 factor interaction" evidence="6">
    <location>
        <begin position="182"/>
        <end position="411"/>
    </location>
</feature>
<dbReference type="InterPro" id="IPR002197">
    <property type="entry name" value="HTH_Fis"/>
</dbReference>
<evidence type="ECO:0000256" key="2">
    <source>
        <dbReference type="ARBA" id="ARBA00022840"/>
    </source>
</evidence>
<dbReference type="InterPro" id="IPR029016">
    <property type="entry name" value="GAF-like_dom_sf"/>
</dbReference>
<dbReference type="SMART" id="SM00065">
    <property type="entry name" value="GAF"/>
    <property type="match status" value="1"/>
</dbReference>
<accession>A0ABY5Y2K2</accession>
<dbReference type="Pfam" id="PF00158">
    <property type="entry name" value="Sigma54_activat"/>
    <property type="match status" value="1"/>
</dbReference>
<evidence type="ECO:0000256" key="1">
    <source>
        <dbReference type="ARBA" id="ARBA00022741"/>
    </source>
</evidence>
<proteinExistence type="predicted"/>
<dbReference type="InterPro" id="IPR003593">
    <property type="entry name" value="AAA+_ATPase"/>
</dbReference>
<dbReference type="Gene3D" id="1.10.8.60">
    <property type="match status" value="1"/>
</dbReference>
<dbReference type="EMBL" id="CP065938">
    <property type="protein sequence ID" value="UWX06031.1"/>
    <property type="molecule type" value="Genomic_DNA"/>
</dbReference>
<dbReference type="PROSITE" id="PS00675">
    <property type="entry name" value="SIGMA54_INTERACT_1"/>
    <property type="match status" value="1"/>
</dbReference>
<protein>
    <submittedName>
        <fullName evidence="7">Sigma 54-interacting transcriptional regulator</fullName>
    </submittedName>
</protein>
<dbReference type="Pfam" id="PF02954">
    <property type="entry name" value="HTH_8"/>
    <property type="match status" value="1"/>
</dbReference>
<dbReference type="SUPFAM" id="SSF55781">
    <property type="entry name" value="GAF domain-like"/>
    <property type="match status" value="1"/>
</dbReference>
<dbReference type="InterPro" id="IPR025662">
    <property type="entry name" value="Sigma_54_int_dom_ATP-bd_1"/>
</dbReference>
<name>A0ABY5Y2K2_9BACT</name>
<dbReference type="PROSITE" id="PS00676">
    <property type="entry name" value="SIGMA54_INTERACT_2"/>
    <property type="match status" value="1"/>
</dbReference>
<evidence type="ECO:0000256" key="5">
    <source>
        <dbReference type="ARBA" id="ARBA00023163"/>
    </source>
</evidence>
<evidence type="ECO:0000256" key="4">
    <source>
        <dbReference type="ARBA" id="ARBA00023125"/>
    </source>
</evidence>
<evidence type="ECO:0000313" key="7">
    <source>
        <dbReference type="EMBL" id="UWX06031.1"/>
    </source>
</evidence>
<keyword evidence="5" id="KW-0804">Transcription</keyword>